<dbReference type="PANTHER" id="PTHR31303">
    <property type="entry name" value="CTP-DEPENDENT DIACYLGLYCEROL KINASE 1"/>
    <property type="match status" value="1"/>
</dbReference>
<feature type="transmembrane region" description="Helical" evidence="1">
    <location>
        <begin position="158"/>
        <end position="175"/>
    </location>
</feature>
<keyword evidence="2" id="KW-0418">Kinase</keyword>
<dbReference type="EMBL" id="FQZO01000002">
    <property type="protein sequence ID" value="SHI84839.1"/>
    <property type="molecule type" value="Genomic_DNA"/>
</dbReference>
<evidence type="ECO:0000313" key="3">
    <source>
        <dbReference type="Proteomes" id="UP000184080"/>
    </source>
</evidence>
<organism evidence="2 3">
    <name type="scientific">Clostridium amylolyticum</name>
    <dbReference type="NCBI Taxonomy" id="1121298"/>
    <lineage>
        <taxon>Bacteria</taxon>
        <taxon>Bacillati</taxon>
        <taxon>Bacillota</taxon>
        <taxon>Clostridia</taxon>
        <taxon>Eubacteriales</taxon>
        <taxon>Clostridiaceae</taxon>
        <taxon>Clostridium</taxon>
    </lineage>
</organism>
<gene>
    <name evidence="2" type="ORF">SAMN05444401_1574</name>
</gene>
<dbReference type="PANTHER" id="PTHR31303:SF1">
    <property type="entry name" value="CTP-DEPENDENT DIACYLGLYCEROL KINASE 1"/>
    <property type="match status" value="1"/>
</dbReference>
<feature type="transmembrane region" description="Helical" evidence="1">
    <location>
        <begin position="47"/>
        <end position="74"/>
    </location>
</feature>
<feature type="transmembrane region" description="Helical" evidence="1">
    <location>
        <begin position="181"/>
        <end position="198"/>
    </location>
</feature>
<feature type="transmembrane region" description="Helical" evidence="1">
    <location>
        <begin position="5"/>
        <end position="27"/>
    </location>
</feature>
<keyword evidence="2" id="KW-0808">Transferase</keyword>
<evidence type="ECO:0000256" key="1">
    <source>
        <dbReference type="SAM" id="Phobius"/>
    </source>
</evidence>
<dbReference type="AlphaFoldDB" id="A0A1M6EHG5"/>
<protein>
    <submittedName>
        <fullName evidence="2">Phytol kinase</fullName>
    </submittedName>
</protein>
<dbReference type="Proteomes" id="UP000184080">
    <property type="component" value="Unassembled WGS sequence"/>
</dbReference>
<dbReference type="RefSeq" id="WP_083599792.1">
    <property type="nucleotide sequence ID" value="NZ_FQZO01000002.1"/>
</dbReference>
<dbReference type="STRING" id="1121298.SAMN05444401_1574"/>
<feature type="transmembrane region" description="Helical" evidence="1">
    <location>
        <begin position="95"/>
        <end position="111"/>
    </location>
</feature>
<evidence type="ECO:0000313" key="2">
    <source>
        <dbReference type="EMBL" id="SHI84839.1"/>
    </source>
</evidence>
<keyword evidence="1" id="KW-0812">Transmembrane</keyword>
<keyword evidence="3" id="KW-1185">Reference proteome</keyword>
<proteinExistence type="predicted"/>
<keyword evidence="1" id="KW-0472">Membrane</keyword>
<dbReference type="OrthoDB" id="8149352at2"/>
<dbReference type="InterPro" id="IPR037997">
    <property type="entry name" value="Dgk1-like"/>
</dbReference>
<reference evidence="2 3" key="1">
    <citation type="submission" date="2016-11" db="EMBL/GenBank/DDBJ databases">
        <authorList>
            <person name="Jaros S."/>
            <person name="Januszkiewicz K."/>
            <person name="Wedrychowicz H."/>
        </authorList>
    </citation>
    <scope>NUCLEOTIDE SEQUENCE [LARGE SCALE GENOMIC DNA]</scope>
    <source>
        <strain evidence="2 3">DSM 21864</strain>
    </source>
</reference>
<dbReference type="GO" id="GO:0004143">
    <property type="term" value="F:ATP-dependent diacylglycerol kinase activity"/>
    <property type="evidence" value="ECO:0007669"/>
    <property type="project" value="InterPro"/>
</dbReference>
<accession>A0A1M6EHG5</accession>
<keyword evidence="1" id="KW-1133">Transmembrane helix</keyword>
<sequence>MNSNILGILVSIIFIFIIIAMSTELTSKNIISGEGSRKFIHIGVSNWWIIAMIYFNSPIYAAIVPALFIVINYISYKKQVFKAMERDGSKKDLGTVYYAVSLFVLSVVTFSQGFNPYIGALGILVMGYGDGLAAVIGSKYGKHKITVHNSTKSLEGSVTMFITSFITVFILLSIFNDYYKLAVSLILAVVAAILELVTPEGFDNITVPLGTSFLYMVIVAII</sequence>
<name>A0A1M6EHG5_9CLOT</name>
<feature type="transmembrane region" description="Helical" evidence="1">
    <location>
        <begin position="205"/>
        <end position="221"/>
    </location>
</feature>